<feature type="compositionally biased region" description="Polar residues" evidence="1">
    <location>
        <begin position="316"/>
        <end position="329"/>
    </location>
</feature>
<proteinExistence type="predicted"/>
<feature type="region of interest" description="Disordered" evidence="1">
    <location>
        <begin position="353"/>
        <end position="409"/>
    </location>
</feature>
<dbReference type="VEuPathDB" id="FungiDB:I303_03697"/>
<evidence type="ECO:0000256" key="1">
    <source>
        <dbReference type="SAM" id="MobiDB-lite"/>
    </source>
</evidence>
<sequence length="570" mass="63305">MLDSIVILNDPIITINLTSSELPGQSSFLLSVTIVITILAVCHVLNRNTWSNSRHHQEISQAPVVEDTLVEEEEGERSESSSCSDTTCPTVVDPGIPIDDLLAESDGESYVSSQILRSESEHVEKLDKLQSKLEVDGHPAPGWDLTTDSFVDFPINVEYDGADDDDSDTESENGTLLDSPARSSLVDETEPTISNWEISKPLRPSPGGIKPILHLEIESTPTYKILDQPLVFSPLSITDGTQCEDENFGVQCDEMIPWSDRYLPFTYFIRQDDLSSSLSSSSSSKLTLIDTGPTPSPLSIPKSASASSPTRRSTSDTLCSVSDESTVSKRTARSSSGSSSIFNLIRGKRTSSSGSLEISEQGIPSVPDRHHTNNLSRKTTSLTRTFSIERHWQRSSSGSDNHSTTRGSRDLQDVGTQIWRTWCHPVSPRLFAELQANEDPSSHTRAKHQLQGCFSDSKTYEDLMVRGRENVTLNKLGLTAKEFRRMIRRCEIQNARERLNMVGNVHRMILRSISMDQGGMSEANEDGDENENEIEDQTVELKDALCKDNWKIEEAIRVTMTTVRSASWIY</sequence>
<feature type="compositionally biased region" description="Polar residues" evidence="1">
    <location>
        <begin position="394"/>
        <end position="406"/>
    </location>
</feature>
<dbReference type="EMBL" id="CP144533">
    <property type="protein sequence ID" value="WWC61102.1"/>
    <property type="molecule type" value="Genomic_DNA"/>
</dbReference>
<feature type="compositionally biased region" description="Acidic residues" evidence="1">
    <location>
        <begin position="160"/>
        <end position="171"/>
    </location>
</feature>
<evidence type="ECO:0000313" key="2">
    <source>
        <dbReference type="EMBL" id="OBR85982.1"/>
    </source>
</evidence>
<feature type="region of interest" description="Disordered" evidence="1">
    <location>
        <begin position="276"/>
        <end position="339"/>
    </location>
</feature>
<reference evidence="2" key="1">
    <citation type="submission" date="2013-07" db="EMBL/GenBank/DDBJ databases">
        <title>The Genome Sequence of Cryptococcus dejecticola CBS10117.</title>
        <authorList>
            <consortium name="The Broad Institute Genome Sequencing Platform"/>
            <person name="Cuomo C."/>
            <person name="Litvintseva A."/>
            <person name="Chen Y."/>
            <person name="Heitman J."/>
            <person name="Sun S."/>
            <person name="Springer D."/>
            <person name="Dromer F."/>
            <person name="Young S.K."/>
            <person name="Zeng Q."/>
            <person name="Gargeya S."/>
            <person name="Fitzgerald M."/>
            <person name="Abouelleil A."/>
            <person name="Alvarado L."/>
            <person name="Berlin A.M."/>
            <person name="Chapman S.B."/>
            <person name="Dewar J."/>
            <person name="Goldberg J."/>
            <person name="Griggs A."/>
            <person name="Gujja S."/>
            <person name="Hansen M."/>
            <person name="Howarth C."/>
            <person name="Imamovic A."/>
            <person name="Larimer J."/>
            <person name="McCowan C."/>
            <person name="Murphy C."/>
            <person name="Pearson M."/>
            <person name="Priest M."/>
            <person name="Roberts A."/>
            <person name="Saif S."/>
            <person name="Shea T."/>
            <person name="Sykes S."/>
            <person name="Wortman J."/>
            <person name="Nusbaum C."/>
            <person name="Birren B."/>
        </authorList>
    </citation>
    <scope>NUCLEOTIDE SEQUENCE [LARGE SCALE GENOMIC DNA]</scope>
    <source>
        <strain evidence="2">CBS 10117</strain>
    </source>
</reference>
<dbReference type="GeneID" id="28967396"/>
<feature type="compositionally biased region" description="Polar residues" evidence="1">
    <location>
        <begin position="373"/>
        <end position="386"/>
    </location>
</feature>
<dbReference type="EMBL" id="KI894030">
    <property type="protein sequence ID" value="OBR85982.1"/>
    <property type="molecule type" value="Genomic_DNA"/>
</dbReference>
<dbReference type="AlphaFoldDB" id="A0A1A6A7E7"/>
<name>A0A1A6A7E7_9TREE</name>
<protein>
    <submittedName>
        <fullName evidence="2">Uncharacterized protein</fullName>
    </submittedName>
</protein>
<dbReference type="Proteomes" id="UP000078595">
    <property type="component" value="Chromosome 4"/>
</dbReference>
<feature type="region of interest" description="Disordered" evidence="1">
    <location>
        <begin position="158"/>
        <end position="190"/>
    </location>
</feature>
<feature type="compositionally biased region" description="Low complexity" evidence="1">
    <location>
        <begin position="301"/>
        <end position="312"/>
    </location>
</feature>
<accession>A0A1A6A7E7</accession>
<reference evidence="3" key="3">
    <citation type="submission" date="2024-02" db="EMBL/GenBank/DDBJ databases">
        <title>Comparative genomics of Cryptococcus and Kwoniella reveals pathogenesis evolution and contrasting modes of karyotype evolution via chromosome fusion or intercentromeric recombination.</title>
        <authorList>
            <person name="Coelho M.A."/>
            <person name="David-Palma M."/>
            <person name="Shea T."/>
            <person name="Bowers K."/>
            <person name="McGinley-Smith S."/>
            <person name="Mohammad A.W."/>
            <person name="Gnirke A."/>
            <person name="Yurkov A.M."/>
            <person name="Nowrousian M."/>
            <person name="Sun S."/>
            <person name="Cuomo C.A."/>
            <person name="Heitman J."/>
        </authorList>
    </citation>
    <scope>NUCLEOTIDE SEQUENCE</scope>
    <source>
        <strain evidence="3">CBS 10117</strain>
    </source>
</reference>
<dbReference type="KEGG" id="kdj:28967396"/>
<evidence type="ECO:0000313" key="3">
    <source>
        <dbReference type="EMBL" id="WWC61102.1"/>
    </source>
</evidence>
<organism evidence="2">
    <name type="scientific">Kwoniella dejecticola CBS 10117</name>
    <dbReference type="NCBI Taxonomy" id="1296121"/>
    <lineage>
        <taxon>Eukaryota</taxon>
        <taxon>Fungi</taxon>
        <taxon>Dikarya</taxon>
        <taxon>Basidiomycota</taxon>
        <taxon>Agaricomycotina</taxon>
        <taxon>Tremellomycetes</taxon>
        <taxon>Tremellales</taxon>
        <taxon>Cryptococcaceae</taxon>
        <taxon>Kwoniella</taxon>
    </lineage>
</organism>
<reference evidence="3" key="2">
    <citation type="submission" date="2013-07" db="EMBL/GenBank/DDBJ databases">
        <authorList>
            <consortium name="The Broad Institute Genome Sequencing Platform"/>
            <person name="Cuomo C."/>
            <person name="Litvintseva A."/>
            <person name="Chen Y."/>
            <person name="Heitman J."/>
            <person name="Sun S."/>
            <person name="Springer D."/>
            <person name="Dromer F."/>
            <person name="Young S.K."/>
            <person name="Zeng Q."/>
            <person name="Gargeya S."/>
            <person name="Fitzgerald M."/>
            <person name="Abouelleil A."/>
            <person name="Alvarado L."/>
            <person name="Berlin A.M."/>
            <person name="Chapman S.B."/>
            <person name="Dewar J."/>
            <person name="Goldberg J."/>
            <person name="Griggs A."/>
            <person name="Gujja S."/>
            <person name="Hansen M."/>
            <person name="Howarth C."/>
            <person name="Imamovic A."/>
            <person name="Larimer J."/>
            <person name="McCowan C."/>
            <person name="Murphy C."/>
            <person name="Pearson M."/>
            <person name="Priest M."/>
            <person name="Roberts A."/>
            <person name="Saif S."/>
            <person name="Shea T."/>
            <person name="Sykes S."/>
            <person name="Wortman J."/>
            <person name="Nusbaum C."/>
            <person name="Birren B."/>
        </authorList>
    </citation>
    <scope>NUCLEOTIDE SEQUENCE</scope>
    <source>
        <strain evidence="3">CBS 10117</strain>
    </source>
</reference>
<feature type="region of interest" description="Disordered" evidence="1">
    <location>
        <begin position="68"/>
        <end position="96"/>
    </location>
</feature>
<dbReference type="RefSeq" id="XP_018263824.1">
    <property type="nucleotide sequence ID" value="XM_018407016.1"/>
</dbReference>
<gene>
    <name evidence="2" type="ORF">I303_03697</name>
    <name evidence="3" type="ORF">I303_103680</name>
</gene>
<keyword evidence="4" id="KW-1185">Reference proteome</keyword>
<evidence type="ECO:0000313" key="4">
    <source>
        <dbReference type="Proteomes" id="UP000078595"/>
    </source>
</evidence>